<name>A0A182MD29_9DIPT</name>
<accession>A0A182MD29</accession>
<dbReference type="GO" id="GO:0000049">
    <property type="term" value="F:tRNA binding"/>
    <property type="evidence" value="ECO:0007669"/>
    <property type="project" value="TreeGrafter"/>
</dbReference>
<dbReference type="VEuPathDB" id="VectorBase:ACUA015350"/>
<keyword evidence="2" id="KW-0067">ATP-binding</keyword>
<dbReference type="PANTHER" id="PTHR20873">
    <property type="entry name" value="L-SERYL-TRNA(SEC) KINASE"/>
    <property type="match status" value="1"/>
</dbReference>
<dbReference type="EnsemblMetazoa" id="ACUA015350-RA">
    <property type="protein sequence ID" value="ACUA015350-PA"/>
    <property type="gene ID" value="ACUA015350"/>
</dbReference>
<dbReference type="AlphaFoldDB" id="A0A182MD29"/>
<dbReference type="SUPFAM" id="SSF52540">
    <property type="entry name" value="P-loop containing nucleoside triphosphate hydrolases"/>
    <property type="match status" value="1"/>
</dbReference>
<dbReference type="GO" id="GO:0016301">
    <property type="term" value="F:kinase activity"/>
    <property type="evidence" value="ECO:0007669"/>
    <property type="project" value="TreeGrafter"/>
</dbReference>
<dbReference type="Pfam" id="PF08433">
    <property type="entry name" value="KTI12"/>
    <property type="match status" value="1"/>
</dbReference>
<dbReference type="EMBL" id="AXCM01009298">
    <property type="status" value="NOT_ANNOTATED_CDS"/>
    <property type="molecule type" value="Genomic_DNA"/>
</dbReference>
<sequence>MHRQKLLSYVEKIIWSMKEVDETKLKEALARWSKEYEHELNISTATMLSDVVFLIDDNNYYRSMRTEWQKIASKLSIGYFETFFDTRLSIAVQRNQQRAQSINEQVINQMWMRLEKPCGKLYHHEQNVVIIRENVDYEHVVRQIQYSFDHPLECAAVKTTVSEPMEQSKVHKMDIILRQIISKKIVAAKDCMSKQEVQSFAQILQERKKRILQQMRTCELNVPEELLANAAEELL</sequence>
<dbReference type="Proteomes" id="UP000075883">
    <property type="component" value="Unassembled WGS sequence"/>
</dbReference>
<dbReference type="InterPro" id="IPR027417">
    <property type="entry name" value="P-loop_NTPase"/>
</dbReference>
<organism evidence="3 4">
    <name type="scientific">Anopheles culicifacies</name>
    <dbReference type="NCBI Taxonomy" id="139723"/>
    <lineage>
        <taxon>Eukaryota</taxon>
        <taxon>Metazoa</taxon>
        <taxon>Ecdysozoa</taxon>
        <taxon>Arthropoda</taxon>
        <taxon>Hexapoda</taxon>
        <taxon>Insecta</taxon>
        <taxon>Pterygota</taxon>
        <taxon>Neoptera</taxon>
        <taxon>Endopterygota</taxon>
        <taxon>Diptera</taxon>
        <taxon>Nematocera</taxon>
        <taxon>Culicoidea</taxon>
        <taxon>Culicidae</taxon>
        <taxon>Anophelinae</taxon>
        <taxon>Anopheles</taxon>
        <taxon>culicifacies species complex</taxon>
    </lineage>
</organism>
<dbReference type="InterPro" id="IPR052648">
    <property type="entry name" value="Ser-tRNA(Sec)_kinase"/>
</dbReference>
<dbReference type="GO" id="GO:0005524">
    <property type="term" value="F:ATP binding"/>
    <property type="evidence" value="ECO:0007669"/>
    <property type="project" value="UniProtKB-KW"/>
</dbReference>
<evidence type="ECO:0000313" key="4">
    <source>
        <dbReference type="Proteomes" id="UP000075883"/>
    </source>
</evidence>
<dbReference type="InterPro" id="IPR013641">
    <property type="entry name" value="KTI12/PSTK"/>
</dbReference>
<keyword evidence="4" id="KW-1185">Reference proteome</keyword>
<proteinExistence type="predicted"/>
<reference evidence="3" key="2">
    <citation type="submission" date="2020-05" db="UniProtKB">
        <authorList>
            <consortium name="EnsemblMetazoa"/>
        </authorList>
    </citation>
    <scope>IDENTIFICATION</scope>
    <source>
        <strain evidence="3">A-37</strain>
    </source>
</reference>
<evidence type="ECO:0000313" key="3">
    <source>
        <dbReference type="EnsemblMetazoa" id="ACUA015350-PA"/>
    </source>
</evidence>
<dbReference type="Gene3D" id="3.40.50.300">
    <property type="entry name" value="P-loop containing nucleotide triphosphate hydrolases"/>
    <property type="match status" value="1"/>
</dbReference>
<dbReference type="PANTHER" id="PTHR20873:SF0">
    <property type="entry name" value="L-SERYL-TRNA(SEC) KINASE"/>
    <property type="match status" value="1"/>
</dbReference>
<evidence type="ECO:0000256" key="2">
    <source>
        <dbReference type="ARBA" id="ARBA00022840"/>
    </source>
</evidence>
<reference evidence="4" key="1">
    <citation type="submission" date="2013-09" db="EMBL/GenBank/DDBJ databases">
        <title>The Genome Sequence of Anopheles culicifacies species A.</title>
        <authorList>
            <consortium name="The Broad Institute Genomics Platform"/>
            <person name="Neafsey D.E."/>
            <person name="Besansky N."/>
            <person name="Howell P."/>
            <person name="Walton C."/>
            <person name="Young S.K."/>
            <person name="Zeng Q."/>
            <person name="Gargeya S."/>
            <person name="Fitzgerald M."/>
            <person name="Haas B."/>
            <person name="Abouelleil A."/>
            <person name="Allen A.W."/>
            <person name="Alvarado L."/>
            <person name="Arachchi H.M."/>
            <person name="Berlin A.M."/>
            <person name="Chapman S.B."/>
            <person name="Gainer-Dewar J."/>
            <person name="Goldberg J."/>
            <person name="Griggs A."/>
            <person name="Gujja S."/>
            <person name="Hansen M."/>
            <person name="Howarth C."/>
            <person name="Imamovic A."/>
            <person name="Ireland A."/>
            <person name="Larimer J."/>
            <person name="McCowan C."/>
            <person name="Murphy C."/>
            <person name="Pearson M."/>
            <person name="Poon T.W."/>
            <person name="Priest M."/>
            <person name="Roberts A."/>
            <person name="Saif S."/>
            <person name="Shea T."/>
            <person name="Sisk P."/>
            <person name="Sykes S."/>
            <person name="Wortman J."/>
            <person name="Nusbaum C."/>
            <person name="Birren B."/>
        </authorList>
    </citation>
    <scope>NUCLEOTIDE SEQUENCE [LARGE SCALE GENOMIC DNA]</scope>
    <source>
        <strain evidence="4">A-37</strain>
    </source>
</reference>
<evidence type="ECO:0000256" key="1">
    <source>
        <dbReference type="ARBA" id="ARBA00022741"/>
    </source>
</evidence>
<dbReference type="STRING" id="139723.A0A182MD29"/>
<keyword evidence="1" id="KW-0547">Nucleotide-binding</keyword>
<protein>
    <submittedName>
        <fullName evidence="3">Uncharacterized protein</fullName>
    </submittedName>
</protein>